<evidence type="ECO:0000256" key="8">
    <source>
        <dbReference type="ARBA" id="ARBA00012016"/>
    </source>
</evidence>
<evidence type="ECO:0000256" key="5">
    <source>
        <dbReference type="ARBA" id="ARBA00004692"/>
    </source>
</evidence>
<dbReference type="KEGG" id="cpy:Cphy_1106"/>
<keyword evidence="13" id="KW-0418">Kinase</keyword>
<evidence type="ECO:0000256" key="19">
    <source>
        <dbReference type="PIRSR" id="PIRSR006135-2"/>
    </source>
</evidence>
<comment type="pathway">
    <text evidence="6">Cofactor biosynthesis; adenosylcobalamin biosynthesis; adenosylcobalamin from cob(II)yrinate a,c-diamide: step 5/7.</text>
</comment>
<organism evidence="20 21">
    <name type="scientific">Lachnoclostridium phytofermentans (strain ATCC 700394 / DSM 18823 / ISDg)</name>
    <name type="common">Clostridium phytofermentans</name>
    <dbReference type="NCBI Taxonomy" id="357809"/>
    <lineage>
        <taxon>Bacteria</taxon>
        <taxon>Bacillati</taxon>
        <taxon>Bacillota</taxon>
        <taxon>Clostridia</taxon>
        <taxon>Lachnospirales</taxon>
        <taxon>Lachnospiraceae</taxon>
    </lineage>
</organism>
<comment type="catalytic activity">
    <reaction evidence="3">
        <text>adenosylcob(III)inamide + GTP = adenosylcob(III)inamide phosphate + GDP + H(+)</text>
        <dbReference type="Rhea" id="RHEA:15765"/>
        <dbReference type="ChEBI" id="CHEBI:2480"/>
        <dbReference type="ChEBI" id="CHEBI:15378"/>
        <dbReference type="ChEBI" id="CHEBI:37565"/>
        <dbReference type="ChEBI" id="CHEBI:58189"/>
        <dbReference type="ChEBI" id="CHEBI:58502"/>
        <dbReference type="EC" id="2.7.1.156"/>
    </reaction>
</comment>
<feature type="binding site" evidence="19">
    <location>
        <position position="80"/>
    </location>
    <ligand>
        <name>GTP</name>
        <dbReference type="ChEBI" id="CHEBI:37565"/>
    </ligand>
</feature>
<accession>A9KMN9</accession>
<dbReference type="AlphaFoldDB" id="A9KMN9"/>
<comment type="catalytic activity">
    <reaction evidence="2">
        <text>adenosylcob(III)inamide phosphate + GTP + H(+) = adenosylcob(III)inamide-GDP + diphosphate</text>
        <dbReference type="Rhea" id="RHEA:22712"/>
        <dbReference type="ChEBI" id="CHEBI:15378"/>
        <dbReference type="ChEBI" id="CHEBI:33019"/>
        <dbReference type="ChEBI" id="CHEBI:37565"/>
        <dbReference type="ChEBI" id="CHEBI:58502"/>
        <dbReference type="ChEBI" id="CHEBI:60487"/>
        <dbReference type="EC" id="2.7.7.62"/>
    </reaction>
</comment>
<evidence type="ECO:0000256" key="7">
    <source>
        <dbReference type="ARBA" id="ARBA00007490"/>
    </source>
</evidence>
<dbReference type="Gene3D" id="3.40.50.300">
    <property type="entry name" value="P-loop containing nucleotide triphosphate hydrolases"/>
    <property type="match status" value="1"/>
</dbReference>
<dbReference type="EMBL" id="CP000885">
    <property type="protein sequence ID" value="ABX41484.1"/>
    <property type="molecule type" value="Genomic_DNA"/>
</dbReference>
<dbReference type="GO" id="GO:0043752">
    <property type="term" value="F:adenosylcobinamide kinase activity"/>
    <property type="evidence" value="ECO:0007669"/>
    <property type="project" value="UniProtKB-EC"/>
</dbReference>
<evidence type="ECO:0000256" key="13">
    <source>
        <dbReference type="ARBA" id="ARBA00022777"/>
    </source>
</evidence>
<comment type="similarity">
    <text evidence="7">Belongs to the CobU/CobP family.</text>
</comment>
<feature type="active site" description="GMP-histidine intermediate" evidence="18">
    <location>
        <position position="48"/>
    </location>
</feature>
<evidence type="ECO:0000256" key="9">
    <source>
        <dbReference type="ARBA" id="ARBA00012523"/>
    </source>
</evidence>
<evidence type="ECO:0000256" key="3">
    <source>
        <dbReference type="ARBA" id="ARBA00001522"/>
    </source>
</evidence>
<dbReference type="OrthoDB" id="9799422at2"/>
<evidence type="ECO:0000256" key="6">
    <source>
        <dbReference type="ARBA" id="ARBA00005159"/>
    </source>
</evidence>
<protein>
    <recommendedName>
        <fullName evidence="16">Adenosylcobinamide kinase</fullName>
        <ecNumber evidence="8">2.7.1.156</ecNumber>
        <ecNumber evidence="9">2.7.7.62</ecNumber>
    </recommendedName>
    <alternativeName>
        <fullName evidence="17">Adenosylcobinamide-phosphate guanylyltransferase</fullName>
    </alternativeName>
</protein>
<evidence type="ECO:0000256" key="12">
    <source>
        <dbReference type="ARBA" id="ARBA00022741"/>
    </source>
</evidence>
<dbReference type="InterPro" id="IPR027417">
    <property type="entry name" value="P-loop_NTPase"/>
</dbReference>
<dbReference type="GO" id="GO:0009236">
    <property type="term" value="P:cobalamin biosynthetic process"/>
    <property type="evidence" value="ECO:0007669"/>
    <property type="project" value="UniProtKB-UniPathway"/>
</dbReference>
<comment type="pathway">
    <text evidence="5">Cofactor biosynthesis; adenosylcobalamin biosynthesis; adenosylcobalamin from cob(II)yrinate a,c-diamide: step 6/7.</text>
</comment>
<dbReference type="GO" id="GO:0008820">
    <property type="term" value="F:cobinamide phosphate guanylyltransferase activity"/>
    <property type="evidence" value="ECO:0007669"/>
    <property type="project" value="UniProtKB-EC"/>
</dbReference>
<dbReference type="CDD" id="cd00544">
    <property type="entry name" value="CobU"/>
    <property type="match status" value="1"/>
</dbReference>
<evidence type="ECO:0000256" key="18">
    <source>
        <dbReference type="PIRSR" id="PIRSR006135-1"/>
    </source>
</evidence>
<evidence type="ECO:0000256" key="15">
    <source>
        <dbReference type="ARBA" id="ARBA00023134"/>
    </source>
</evidence>
<comment type="function">
    <text evidence="4">Catalyzes ATP-dependent phosphorylation of adenosylcobinamide and addition of GMP to adenosylcobinamide phosphate.</text>
</comment>
<dbReference type="Pfam" id="PF02283">
    <property type="entry name" value="CobU"/>
    <property type="match status" value="1"/>
</dbReference>
<gene>
    <name evidence="20" type="ordered locus">Cphy_1106</name>
</gene>
<dbReference type="SUPFAM" id="SSF52540">
    <property type="entry name" value="P-loop containing nucleoside triphosphate hydrolases"/>
    <property type="match status" value="1"/>
</dbReference>
<evidence type="ECO:0000256" key="10">
    <source>
        <dbReference type="ARBA" id="ARBA00022573"/>
    </source>
</evidence>
<evidence type="ECO:0000256" key="14">
    <source>
        <dbReference type="ARBA" id="ARBA00022840"/>
    </source>
</evidence>
<keyword evidence="12 19" id="KW-0547">Nucleotide-binding</keyword>
<dbReference type="PIRSF" id="PIRSF006135">
    <property type="entry name" value="CobU"/>
    <property type="match status" value="1"/>
</dbReference>
<keyword evidence="15 19" id="KW-0342">GTP-binding</keyword>
<dbReference type="InterPro" id="IPR003203">
    <property type="entry name" value="CobU/CobP"/>
</dbReference>
<evidence type="ECO:0000256" key="4">
    <source>
        <dbReference type="ARBA" id="ARBA00003889"/>
    </source>
</evidence>
<evidence type="ECO:0000313" key="21">
    <source>
        <dbReference type="Proteomes" id="UP000000370"/>
    </source>
</evidence>
<evidence type="ECO:0000256" key="11">
    <source>
        <dbReference type="ARBA" id="ARBA00022679"/>
    </source>
</evidence>
<evidence type="ECO:0000313" key="20">
    <source>
        <dbReference type="EMBL" id="ABX41484.1"/>
    </source>
</evidence>
<reference evidence="21" key="1">
    <citation type="submission" date="2007-11" db="EMBL/GenBank/DDBJ databases">
        <title>Complete genome sequence of Clostridium phytofermentans ISDg.</title>
        <authorList>
            <person name="Leschine S.B."/>
            <person name="Warnick T.A."/>
            <person name="Blanchard J.L."/>
            <person name="Schnell D.J."/>
            <person name="Petit E.L."/>
            <person name="LaTouf W.G."/>
            <person name="Copeland A."/>
            <person name="Lucas S."/>
            <person name="Lapidus A."/>
            <person name="Barry K."/>
            <person name="Glavina del Rio T."/>
            <person name="Dalin E."/>
            <person name="Tice H."/>
            <person name="Pitluck S."/>
            <person name="Kiss H."/>
            <person name="Brettin T."/>
            <person name="Bruce D."/>
            <person name="Detter J.C."/>
            <person name="Han C."/>
            <person name="Kuske C."/>
            <person name="Schmutz J."/>
            <person name="Larimer F."/>
            <person name="Land M."/>
            <person name="Hauser L."/>
            <person name="Kyrpides N."/>
            <person name="Kim E.A."/>
            <person name="Richardson P."/>
        </authorList>
    </citation>
    <scope>NUCLEOTIDE SEQUENCE [LARGE SCALE GENOMIC DNA]</scope>
    <source>
        <strain evidence="21">ATCC 700394 / DSM 18823 / ISDg</strain>
    </source>
</reference>
<comment type="catalytic activity">
    <reaction evidence="1">
        <text>adenosylcob(III)inamide + ATP = adenosylcob(III)inamide phosphate + ADP + H(+)</text>
        <dbReference type="Rhea" id="RHEA:15769"/>
        <dbReference type="ChEBI" id="CHEBI:2480"/>
        <dbReference type="ChEBI" id="CHEBI:15378"/>
        <dbReference type="ChEBI" id="CHEBI:30616"/>
        <dbReference type="ChEBI" id="CHEBI:58502"/>
        <dbReference type="ChEBI" id="CHEBI:456216"/>
        <dbReference type="EC" id="2.7.1.156"/>
    </reaction>
</comment>
<name>A9KMN9_LACP7</name>
<dbReference type="EC" id="2.7.1.156" evidence="8"/>
<keyword evidence="21" id="KW-1185">Reference proteome</keyword>
<keyword evidence="14" id="KW-0067">ATP-binding</keyword>
<dbReference type="Proteomes" id="UP000000370">
    <property type="component" value="Chromosome"/>
</dbReference>
<feature type="binding site" evidence="19">
    <location>
        <begin position="7"/>
        <end position="14"/>
    </location>
    <ligand>
        <name>GTP</name>
        <dbReference type="ChEBI" id="CHEBI:37565"/>
    </ligand>
</feature>
<dbReference type="STRING" id="357809.Cphy_1106"/>
<dbReference type="UniPathway" id="UPA00148">
    <property type="reaction ID" value="UER00236"/>
</dbReference>
<dbReference type="RefSeq" id="WP_012199130.1">
    <property type="nucleotide sequence ID" value="NC_010001.1"/>
</dbReference>
<proteinExistence type="inferred from homology"/>
<dbReference type="GO" id="GO:0005524">
    <property type="term" value="F:ATP binding"/>
    <property type="evidence" value="ECO:0007669"/>
    <property type="project" value="UniProtKB-KW"/>
</dbReference>
<dbReference type="PANTHER" id="PTHR34848">
    <property type="match status" value="1"/>
</dbReference>
<evidence type="ECO:0000256" key="16">
    <source>
        <dbReference type="ARBA" id="ARBA00029570"/>
    </source>
</evidence>
<keyword evidence="10" id="KW-0169">Cobalamin biosynthesis</keyword>
<feature type="binding site" evidence="19">
    <location>
        <begin position="49"/>
        <end position="52"/>
    </location>
    <ligand>
        <name>GTP</name>
        <dbReference type="ChEBI" id="CHEBI:37565"/>
    </ligand>
</feature>
<dbReference type="eggNOG" id="COG2087">
    <property type="taxonomic scope" value="Bacteria"/>
</dbReference>
<feature type="binding site" evidence="19">
    <location>
        <position position="61"/>
    </location>
    <ligand>
        <name>GTP</name>
        <dbReference type="ChEBI" id="CHEBI:37565"/>
    </ligand>
</feature>
<dbReference type="GO" id="GO:0005525">
    <property type="term" value="F:GTP binding"/>
    <property type="evidence" value="ECO:0007669"/>
    <property type="project" value="UniProtKB-KW"/>
</dbReference>
<evidence type="ECO:0000256" key="1">
    <source>
        <dbReference type="ARBA" id="ARBA00000312"/>
    </source>
</evidence>
<evidence type="ECO:0000256" key="17">
    <source>
        <dbReference type="ARBA" id="ARBA00030571"/>
    </source>
</evidence>
<evidence type="ECO:0000256" key="2">
    <source>
        <dbReference type="ARBA" id="ARBA00000711"/>
    </source>
</evidence>
<sequence length="186" mass="20664">MRYLITGGSGSGKSAYAEEIADSFNLPVYYLATMQVYGEEGKKRVKRHRLLRSGRNFHTIEKSLTVNEVSIPKDSVVLLECLSNLLANEMFDPIGIGADGVIDGVLRQVELLSEKTTHLIVVSNDIGFDGISYDEGTSLYIKALGELHTRLAVDFEHVDEVVCGIPLNHKGERGYYEVAKFFMDCI</sequence>
<dbReference type="PANTHER" id="PTHR34848:SF1">
    <property type="entry name" value="BIFUNCTIONAL ADENOSYLCOBALAMIN BIOSYNTHESIS PROTEIN COBU"/>
    <property type="match status" value="1"/>
</dbReference>
<dbReference type="HOGENOM" id="CLU_094161_1_1_9"/>
<keyword evidence="11" id="KW-0808">Transferase</keyword>
<dbReference type="EC" id="2.7.7.62" evidence="9"/>